<dbReference type="SUPFAM" id="SSF52949">
    <property type="entry name" value="Macro domain-like"/>
    <property type="match status" value="1"/>
</dbReference>
<keyword evidence="3" id="KW-1185">Reference proteome</keyword>
<organism evidence="2 3">
    <name type="scientific">Kouleothrix aurantiaca</name>
    <dbReference type="NCBI Taxonomy" id="186479"/>
    <lineage>
        <taxon>Bacteria</taxon>
        <taxon>Bacillati</taxon>
        <taxon>Chloroflexota</taxon>
        <taxon>Chloroflexia</taxon>
        <taxon>Chloroflexales</taxon>
        <taxon>Roseiflexineae</taxon>
        <taxon>Roseiflexaceae</taxon>
        <taxon>Kouleothrix</taxon>
    </lineage>
</organism>
<gene>
    <name evidence="2" type="ORF">SE17_42100</name>
</gene>
<evidence type="ECO:0000259" key="1">
    <source>
        <dbReference type="PROSITE" id="PS51154"/>
    </source>
</evidence>
<dbReference type="PROSITE" id="PS51154">
    <property type="entry name" value="MACRO"/>
    <property type="match status" value="1"/>
</dbReference>
<evidence type="ECO:0000313" key="3">
    <source>
        <dbReference type="Proteomes" id="UP000050509"/>
    </source>
</evidence>
<dbReference type="AlphaFoldDB" id="A0A0P9CXG1"/>
<evidence type="ECO:0000313" key="2">
    <source>
        <dbReference type="EMBL" id="KPV47680.1"/>
    </source>
</evidence>
<reference evidence="2 3" key="1">
    <citation type="submission" date="2015-09" db="EMBL/GenBank/DDBJ databases">
        <title>Draft genome sequence of Kouleothrix aurantiaca JCM 19913.</title>
        <authorList>
            <person name="Hemp J."/>
        </authorList>
    </citation>
    <scope>NUCLEOTIDE SEQUENCE [LARGE SCALE GENOMIC DNA]</scope>
    <source>
        <strain evidence="2 3">COM-B</strain>
    </source>
</reference>
<proteinExistence type="predicted"/>
<dbReference type="EMBL" id="LJCR01003333">
    <property type="protein sequence ID" value="KPV47680.1"/>
    <property type="molecule type" value="Genomic_DNA"/>
</dbReference>
<sequence length="154" mass="16951">MPAAMTLCDRSAELVQAWKRYFPEESGVKVVNQNILTLAVDALAVPANAFGFTDSGVDMAISQEIFDWRLQDTLRAQIDRDFDGELLVGQALVLPTKSARLRYMIVAPTMRVPADVSGSVNAYLAMRAILRAVEAHNRAHKPSPNDQIRSLAIP</sequence>
<comment type="caution">
    <text evidence="2">The sequence shown here is derived from an EMBL/GenBank/DDBJ whole genome shotgun (WGS) entry which is preliminary data.</text>
</comment>
<accession>A0A0P9CXG1</accession>
<dbReference type="InterPro" id="IPR043472">
    <property type="entry name" value="Macro_dom-like"/>
</dbReference>
<feature type="domain" description="Macro" evidence="1">
    <location>
        <begin position="15"/>
        <end position="154"/>
    </location>
</feature>
<dbReference type="Gene3D" id="3.40.220.10">
    <property type="entry name" value="Leucine Aminopeptidase, subunit E, domain 1"/>
    <property type="match status" value="1"/>
</dbReference>
<dbReference type="InterPro" id="IPR002589">
    <property type="entry name" value="Macro_dom"/>
</dbReference>
<name>A0A0P9CXG1_9CHLR</name>
<dbReference type="Proteomes" id="UP000050509">
    <property type="component" value="Unassembled WGS sequence"/>
</dbReference>
<protein>
    <recommendedName>
        <fullName evidence="1">Macro domain-containing protein</fullName>
    </recommendedName>
</protein>
<feature type="non-terminal residue" evidence="2">
    <location>
        <position position="154"/>
    </location>
</feature>